<proteinExistence type="predicted"/>
<dbReference type="InterPro" id="IPR045584">
    <property type="entry name" value="Pilin-like"/>
</dbReference>
<keyword evidence="2" id="KW-0472">Membrane</keyword>
<feature type="transmembrane region" description="Helical" evidence="2">
    <location>
        <begin position="34"/>
        <end position="58"/>
    </location>
</feature>
<feature type="compositionally biased region" description="Basic residues" evidence="1">
    <location>
        <begin position="1"/>
        <end position="18"/>
    </location>
</feature>
<evidence type="ECO:0000256" key="2">
    <source>
        <dbReference type="SAM" id="Phobius"/>
    </source>
</evidence>
<organism evidence="3 4">
    <name type="scientific">Lysobacter yananisis</name>
    <dbReference type="NCBI Taxonomy" id="1003114"/>
    <lineage>
        <taxon>Bacteria</taxon>
        <taxon>Pseudomonadati</taxon>
        <taxon>Pseudomonadota</taxon>
        <taxon>Gammaproteobacteria</taxon>
        <taxon>Lysobacterales</taxon>
        <taxon>Lysobacteraceae</taxon>
        <taxon>Lysobacter</taxon>
    </lineage>
</organism>
<dbReference type="InterPro" id="IPR032092">
    <property type="entry name" value="PilW"/>
</dbReference>
<dbReference type="NCBIfam" id="TIGR02532">
    <property type="entry name" value="IV_pilin_GFxxxE"/>
    <property type="match status" value="1"/>
</dbReference>
<dbReference type="RefSeq" id="WP_309150764.1">
    <property type="nucleotide sequence ID" value="NZ_CP133568.1"/>
</dbReference>
<keyword evidence="2" id="KW-0812">Transmembrane</keyword>
<dbReference type="InterPro" id="IPR012902">
    <property type="entry name" value="N_methyl_site"/>
</dbReference>
<keyword evidence="4" id="KW-1185">Reference proteome</keyword>
<dbReference type="Pfam" id="PF07963">
    <property type="entry name" value="N_methyl"/>
    <property type="match status" value="1"/>
</dbReference>
<gene>
    <name evidence="3" type="ORF">RDV84_14645</name>
</gene>
<dbReference type="Pfam" id="PF16074">
    <property type="entry name" value="PilW"/>
    <property type="match status" value="1"/>
</dbReference>
<evidence type="ECO:0000313" key="4">
    <source>
        <dbReference type="Proteomes" id="UP001229313"/>
    </source>
</evidence>
<dbReference type="EMBL" id="CP133568">
    <property type="protein sequence ID" value="WMT01234.1"/>
    <property type="molecule type" value="Genomic_DNA"/>
</dbReference>
<dbReference type="SUPFAM" id="SSF54523">
    <property type="entry name" value="Pili subunits"/>
    <property type="match status" value="1"/>
</dbReference>
<accession>A0ABY9P2V9</accession>
<protein>
    <submittedName>
        <fullName evidence="3">PilW family protein</fullName>
    </submittedName>
</protein>
<reference evidence="3 4" key="1">
    <citation type="submission" date="2023-08" db="EMBL/GenBank/DDBJ databases">
        <title>The whole genome sequence of Lysobacter yananisis.</title>
        <authorList>
            <person name="Sun H."/>
        </authorList>
    </citation>
    <scope>NUCLEOTIDE SEQUENCE [LARGE SCALE GENOMIC DNA]</scope>
    <source>
        <strain evidence="3 4">SNNU513</strain>
    </source>
</reference>
<keyword evidence="2" id="KW-1133">Transmembrane helix</keyword>
<name>A0ABY9P2V9_9GAMM</name>
<dbReference type="PROSITE" id="PS00409">
    <property type="entry name" value="PROKAR_NTER_METHYL"/>
    <property type="match status" value="1"/>
</dbReference>
<dbReference type="Proteomes" id="UP001229313">
    <property type="component" value="Chromosome"/>
</dbReference>
<sequence length="428" mass="45540">MVGRARRGRRGRQQRQRTNHGELRPMTRLYRASGFSLIELMVALVLGALLVLGLLKIFDASRASYKLSEGLARVQENGRFAMDYLQRDLRMAGHMGCLNDQTRFLSNPAGFRSAFVAQQRPSEAQLDAAPDALRFNHMIQGFEARGTAPGGSVGLPANGAWAGSPSLPGHVAALTPAPMAGSDVVAVRFFSPEGVPVKAFSASSVTVDSARWNQVIAANGYVRPGLLAVADCQSAISFEATSIDQSGADTVIGVAVSGLNRSGLGEGPFSPGQATLYRAETMVYYVAPNPEAGNEPTLYRARFTAEPGAATATLVGGAPEPLVEGIENMQLIYGLDSQTDQTRQPTGFVSRQAVADAVQPGADRLPWRRVGLVQVAFLLRSADGAGAPASLIAEKPRLLGVQTAPPDDGRYRTVYESTIALRNRLFGN</sequence>
<evidence type="ECO:0000256" key="1">
    <source>
        <dbReference type="SAM" id="MobiDB-lite"/>
    </source>
</evidence>
<feature type="region of interest" description="Disordered" evidence="1">
    <location>
        <begin position="1"/>
        <end position="23"/>
    </location>
</feature>
<evidence type="ECO:0000313" key="3">
    <source>
        <dbReference type="EMBL" id="WMT01234.1"/>
    </source>
</evidence>